<gene>
    <name evidence="2" type="ORF">NCTC10815_02797</name>
</gene>
<evidence type="ECO:0000313" key="3">
    <source>
        <dbReference type="Proteomes" id="UP000254879"/>
    </source>
</evidence>
<dbReference type="NCBIfam" id="TIGR04226">
    <property type="entry name" value="RrgB_K2N_iso_D2"/>
    <property type="match status" value="1"/>
</dbReference>
<evidence type="ECO:0000313" key="2">
    <source>
        <dbReference type="EMBL" id="STY45419.1"/>
    </source>
</evidence>
<evidence type="ECO:0000256" key="1">
    <source>
        <dbReference type="SAM" id="MobiDB-lite"/>
    </source>
</evidence>
<dbReference type="NCBIfam" id="TIGR01451">
    <property type="entry name" value="B_ant_repeat"/>
    <property type="match status" value="1"/>
</dbReference>
<dbReference type="AlphaFoldDB" id="A0A378MGD2"/>
<dbReference type="InterPro" id="IPR047589">
    <property type="entry name" value="DUF11_rpt"/>
</dbReference>
<dbReference type="Proteomes" id="UP000254879">
    <property type="component" value="Unassembled WGS sequence"/>
</dbReference>
<organism evidence="2 3">
    <name type="scientific">Listeria grayi</name>
    <name type="common">Listeria murrayi</name>
    <dbReference type="NCBI Taxonomy" id="1641"/>
    <lineage>
        <taxon>Bacteria</taxon>
        <taxon>Bacillati</taxon>
        <taxon>Bacillota</taxon>
        <taxon>Bacilli</taxon>
        <taxon>Bacillales</taxon>
        <taxon>Listeriaceae</taxon>
        <taxon>Listeria</taxon>
    </lineage>
</organism>
<feature type="region of interest" description="Disordered" evidence="1">
    <location>
        <begin position="62"/>
        <end position="101"/>
    </location>
</feature>
<accession>A0A378MGD2</accession>
<dbReference type="InterPro" id="IPR008966">
    <property type="entry name" value="Adhesion_dom_sf"/>
</dbReference>
<dbReference type="EMBL" id="UGPG01000001">
    <property type="protein sequence ID" value="STY45419.1"/>
    <property type="molecule type" value="Genomic_DNA"/>
</dbReference>
<feature type="compositionally biased region" description="Basic and acidic residues" evidence="1">
    <location>
        <begin position="77"/>
        <end position="89"/>
    </location>
</feature>
<name>A0A378MGD2_LISGR</name>
<reference evidence="2 3" key="1">
    <citation type="submission" date="2018-06" db="EMBL/GenBank/DDBJ databases">
        <authorList>
            <consortium name="Pathogen Informatics"/>
            <person name="Doyle S."/>
        </authorList>
    </citation>
    <scope>NUCLEOTIDE SEQUENCE [LARGE SCALE GENOMIC DNA]</scope>
    <source>
        <strain evidence="3">NCTC 10815</strain>
    </source>
</reference>
<dbReference type="InterPro" id="IPR026466">
    <property type="entry name" value="Fim_isopep_form_D2_dom"/>
</dbReference>
<dbReference type="PANTHER" id="PTHR34819:SF3">
    <property type="entry name" value="CELL SURFACE PROTEIN"/>
    <property type="match status" value="1"/>
</dbReference>
<dbReference type="Gene3D" id="2.60.40.740">
    <property type="match status" value="2"/>
</dbReference>
<dbReference type="SUPFAM" id="SSF49401">
    <property type="entry name" value="Bacterial adhesins"/>
    <property type="match status" value="1"/>
</dbReference>
<proteinExistence type="predicted"/>
<sequence length="183" mass="20413">MIKDKLPEELQYIADSTKIDGKSVSDQTAVWQDQELTTEFPELQAGEKRVITFQVKVTKKPVNNKIRNQAQATGEDAEGKETPPVKTETEIPASNSPDGIRIEKQVADEAGKDMDKKEVQTGDKVYYSILVTNQIADSVQQHIRINDMIPKGLRAEPETLTVTQEKKLLIIPEGFKMATSQST</sequence>
<dbReference type="PANTHER" id="PTHR34819">
    <property type="entry name" value="LARGE CYSTEINE-RICH PERIPLASMIC PROTEIN OMCB"/>
    <property type="match status" value="1"/>
</dbReference>
<dbReference type="InterPro" id="IPR051172">
    <property type="entry name" value="Chlamydia_OmcB"/>
</dbReference>
<protein>
    <submittedName>
        <fullName evidence="2">Fimbrial isopeptide formation D2 domain</fullName>
    </submittedName>
</protein>